<evidence type="ECO:0000313" key="3">
    <source>
        <dbReference type="Proteomes" id="UP000314982"/>
    </source>
</evidence>
<dbReference type="Proteomes" id="UP000314982">
    <property type="component" value="Unassembled WGS sequence"/>
</dbReference>
<reference evidence="2" key="2">
    <citation type="submission" date="2025-08" db="UniProtKB">
        <authorList>
            <consortium name="Ensembl"/>
        </authorList>
    </citation>
    <scope>IDENTIFICATION</scope>
</reference>
<feature type="region of interest" description="Disordered" evidence="1">
    <location>
        <begin position="1"/>
        <end position="41"/>
    </location>
</feature>
<feature type="compositionally biased region" description="Polar residues" evidence="1">
    <location>
        <begin position="27"/>
        <end position="39"/>
    </location>
</feature>
<accession>A0A4W5MZK9</accession>
<dbReference type="GeneTree" id="ENSGT00940000178373"/>
<sequence length="121" mass="13421">MPSPEQRAAEMGEEGEGSLPAREGPSGHSQADTSTNNLLASVKEQELQFERLTRELEEERQIVASQLERCMLGAESPGDDDDASSRLHKRTHRALTLFLSMSPTMELLMMSSYSNAFIQAH</sequence>
<organism evidence="2 3">
    <name type="scientific">Hucho hucho</name>
    <name type="common">huchen</name>
    <dbReference type="NCBI Taxonomy" id="62062"/>
    <lineage>
        <taxon>Eukaryota</taxon>
        <taxon>Metazoa</taxon>
        <taxon>Chordata</taxon>
        <taxon>Craniata</taxon>
        <taxon>Vertebrata</taxon>
        <taxon>Euteleostomi</taxon>
        <taxon>Actinopterygii</taxon>
        <taxon>Neopterygii</taxon>
        <taxon>Teleostei</taxon>
        <taxon>Protacanthopterygii</taxon>
        <taxon>Salmoniformes</taxon>
        <taxon>Salmonidae</taxon>
        <taxon>Salmoninae</taxon>
        <taxon>Hucho</taxon>
    </lineage>
</organism>
<proteinExistence type="predicted"/>
<name>A0A4W5MZK9_9TELE</name>
<evidence type="ECO:0000256" key="1">
    <source>
        <dbReference type="SAM" id="MobiDB-lite"/>
    </source>
</evidence>
<dbReference type="STRING" id="62062.ENSHHUP00000042879"/>
<dbReference type="Ensembl" id="ENSHHUT00000044497.1">
    <property type="protein sequence ID" value="ENSHHUP00000042879.1"/>
    <property type="gene ID" value="ENSHHUG00000026346.1"/>
</dbReference>
<keyword evidence="3" id="KW-1185">Reference proteome</keyword>
<evidence type="ECO:0000313" key="2">
    <source>
        <dbReference type="Ensembl" id="ENSHHUP00000042879.1"/>
    </source>
</evidence>
<reference evidence="2" key="3">
    <citation type="submission" date="2025-09" db="UniProtKB">
        <authorList>
            <consortium name="Ensembl"/>
        </authorList>
    </citation>
    <scope>IDENTIFICATION</scope>
</reference>
<dbReference type="AlphaFoldDB" id="A0A4W5MZK9"/>
<evidence type="ECO:0008006" key="4">
    <source>
        <dbReference type="Google" id="ProtNLM"/>
    </source>
</evidence>
<reference evidence="3" key="1">
    <citation type="submission" date="2018-06" db="EMBL/GenBank/DDBJ databases">
        <title>Genome assembly of Danube salmon.</title>
        <authorList>
            <person name="Macqueen D.J."/>
            <person name="Gundappa M.K."/>
        </authorList>
    </citation>
    <scope>NUCLEOTIDE SEQUENCE [LARGE SCALE GENOMIC DNA]</scope>
</reference>
<protein>
    <recommendedName>
        <fullName evidence="4">Plakophilin 4</fullName>
    </recommendedName>
</protein>